<protein>
    <submittedName>
        <fullName evidence="2">Uncharacterized protein</fullName>
    </submittedName>
</protein>
<reference evidence="2 3" key="1">
    <citation type="submission" date="2022-07" db="EMBL/GenBank/DDBJ databases">
        <authorList>
            <person name="Li W.-J."/>
            <person name="Deng Q.-Q."/>
        </authorList>
    </citation>
    <scope>NUCLEOTIDE SEQUENCE [LARGE SCALE GENOMIC DNA]</scope>
    <source>
        <strain evidence="2 3">SYSU M60028</strain>
    </source>
</reference>
<sequence>MAYAFLALVILFVLGASCWTRRSDPLRRTGLGGDGARTAASDWFAPSD</sequence>
<gene>
    <name evidence="2" type="ORF">NK718_08270</name>
</gene>
<dbReference type="RefSeq" id="WP_254740510.1">
    <property type="nucleotide sequence ID" value="NZ_JANCLU010000006.1"/>
</dbReference>
<keyword evidence="3" id="KW-1185">Reference proteome</keyword>
<evidence type="ECO:0000256" key="1">
    <source>
        <dbReference type="SAM" id="MobiDB-lite"/>
    </source>
</evidence>
<name>A0ABT1LE40_9HYPH</name>
<organism evidence="2 3">
    <name type="scientific">Alsobacter ponti</name>
    <dbReference type="NCBI Taxonomy" id="2962936"/>
    <lineage>
        <taxon>Bacteria</taxon>
        <taxon>Pseudomonadati</taxon>
        <taxon>Pseudomonadota</taxon>
        <taxon>Alphaproteobacteria</taxon>
        <taxon>Hyphomicrobiales</taxon>
        <taxon>Alsobacteraceae</taxon>
        <taxon>Alsobacter</taxon>
    </lineage>
</organism>
<evidence type="ECO:0000313" key="2">
    <source>
        <dbReference type="EMBL" id="MCP8938508.1"/>
    </source>
</evidence>
<comment type="caution">
    <text evidence="2">The sequence shown here is derived from an EMBL/GenBank/DDBJ whole genome shotgun (WGS) entry which is preliminary data.</text>
</comment>
<feature type="region of interest" description="Disordered" evidence="1">
    <location>
        <begin position="25"/>
        <end position="48"/>
    </location>
</feature>
<proteinExistence type="predicted"/>
<dbReference type="Proteomes" id="UP001205890">
    <property type="component" value="Unassembled WGS sequence"/>
</dbReference>
<dbReference type="EMBL" id="JANCLU010000006">
    <property type="protein sequence ID" value="MCP8938508.1"/>
    <property type="molecule type" value="Genomic_DNA"/>
</dbReference>
<evidence type="ECO:0000313" key="3">
    <source>
        <dbReference type="Proteomes" id="UP001205890"/>
    </source>
</evidence>
<accession>A0ABT1LE40</accession>